<evidence type="ECO:0000313" key="5">
    <source>
        <dbReference type="Proteomes" id="UP000812966"/>
    </source>
</evidence>
<dbReference type="PROSITE" id="PS50158">
    <property type="entry name" value="ZF_CCHC"/>
    <property type="match status" value="1"/>
</dbReference>
<dbReference type="EMBL" id="JABELV010000104">
    <property type="protein sequence ID" value="KAG7530932.1"/>
    <property type="molecule type" value="Genomic_DNA"/>
</dbReference>
<accession>A0A8K0NM44</accession>
<comment type="caution">
    <text evidence="4">The sequence shown here is derived from an EMBL/GenBank/DDBJ whole genome shotgun (WGS) entry which is preliminary data.</text>
</comment>
<feature type="domain" description="CCHC-type" evidence="3">
    <location>
        <begin position="293"/>
        <end position="306"/>
    </location>
</feature>
<dbReference type="GO" id="GO:0003676">
    <property type="term" value="F:nucleic acid binding"/>
    <property type="evidence" value="ECO:0007669"/>
    <property type="project" value="InterPro"/>
</dbReference>
<name>A0A8K0NM44_9TREE</name>
<dbReference type="Pfam" id="PF00098">
    <property type="entry name" value="zf-CCHC"/>
    <property type="match status" value="1"/>
</dbReference>
<gene>
    <name evidence="4" type="ORF">FFLO_04710</name>
</gene>
<sequence length="397" mass="45156">MDSIPRFDGTEAKRFARKFESAMLILKEDEDKRMALFFGTAVEPDTVADRWYEELEDKVKESYIEVKKAMLKRFCKTGVDAEKGMAALNKLNDMKLSDEDVGTRMSTGVTRTQRFVDEVEKLLPRIPKETTDLSKLVALQSGMGPHLKRMIANKQLHQFEDVMDWLRDMSETDINDIRRNVVIDSRAGWRLTNPFNQYSGSNTSNYQQSTSYQQNAPYQQSGNYRPQPLQSQSFQSNRQQGYSSPAKGGANVTSEHQAKIDEWCKRNPNIEDPPAESGYPCVPGTEAPGTNECYKCGYKGHRSRECTGVVLPILEQRYRYNVSTKKIAEKGFGSYQRNDYQRMDYRGQASGSNNTPVPIRAIGGYFGENYIGDECSDMIVEEGRDWLNEGNDYGLGQ</sequence>
<feature type="compositionally biased region" description="Polar residues" evidence="2">
    <location>
        <begin position="216"/>
        <end position="243"/>
    </location>
</feature>
<protein>
    <recommendedName>
        <fullName evidence="3">CCHC-type domain-containing protein</fullName>
    </recommendedName>
</protein>
<dbReference type="AlphaFoldDB" id="A0A8K0NM44"/>
<keyword evidence="1" id="KW-0862">Zinc</keyword>
<reference evidence="4" key="1">
    <citation type="submission" date="2020-04" db="EMBL/GenBank/DDBJ databases">
        <title>Analysis of mating type loci in Filobasidium floriforme.</title>
        <authorList>
            <person name="Nowrousian M."/>
        </authorList>
    </citation>
    <scope>NUCLEOTIDE SEQUENCE</scope>
    <source>
        <strain evidence="4">CBS 6242</strain>
    </source>
</reference>
<evidence type="ECO:0000259" key="3">
    <source>
        <dbReference type="PROSITE" id="PS50158"/>
    </source>
</evidence>
<feature type="region of interest" description="Disordered" evidence="2">
    <location>
        <begin position="193"/>
        <end position="256"/>
    </location>
</feature>
<feature type="compositionally biased region" description="Low complexity" evidence="2">
    <location>
        <begin position="196"/>
        <end position="215"/>
    </location>
</feature>
<evidence type="ECO:0000256" key="2">
    <source>
        <dbReference type="SAM" id="MobiDB-lite"/>
    </source>
</evidence>
<keyword evidence="1" id="KW-0863">Zinc-finger</keyword>
<proteinExistence type="predicted"/>
<evidence type="ECO:0000313" key="4">
    <source>
        <dbReference type="EMBL" id="KAG7530932.1"/>
    </source>
</evidence>
<dbReference type="GO" id="GO:0008270">
    <property type="term" value="F:zinc ion binding"/>
    <property type="evidence" value="ECO:0007669"/>
    <property type="project" value="UniProtKB-KW"/>
</dbReference>
<dbReference type="InterPro" id="IPR001878">
    <property type="entry name" value="Znf_CCHC"/>
</dbReference>
<evidence type="ECO:0000256" key="1">
    <source>
        <dbReference type="PROSITE-ProRule" id="PRU00047"/>
    </source>
</evidence>
<keyword evidence="1" id="KW-0479">Metal-binding</keyword>
<organism evidence="4 5">
    <name type="scientific">Filobasidium floriforme</name>
    <dbReference type="NCBI Taxonomy" id="5210"/>
    <lineage>
        <taxon>Eukaryota</taxon>
        <taxon>Fungi</taxon>
        <taxon>Dikarya</taxon>
        <taxon>Basidiomycota</taxon>
        <taxon>Agaricomycotina</taxon>
        <taxon>Tremellomycetes</taxon>
        <taxon>Filobasidiales</taxon>
        <taxon>Filobasidiaceae</taxon>
        <taxon>Filobasidium</taxon>
    </lineage>
</organism>
<dbReference type="Proteomes" id="UP000812966">
    <property type="component" value="Unassembled WGS sequence"/>
</dbReference>
<keyword evidence="5" id="KW-1185">Reference proteome</keyword>